<evidence type="ECO:0000313" key="7">
    <source>
        <dbReference type="Proteomes" id="UP000829291"/>
    </source>
</evidence>
<accession>A0A6J0BBA4</accession>
<dbReference type="InParanoid" id="A0A6J0BBA4"/>
<feature type="transmembrane region" description="Helical" evidence="5">
    <location>
        <begin position="12"/>
        <end position="39"/>
    </location>
</feature>
<dbReference type="OrthoDB" id="8120565at2759"/>
<evidence type="ECO:0000256" key="1">
    <source>
        <dbReference type="ARBA" id="ARBA00004141"/>
    </source>
</evidence>
<name>A0A6J0BBA4_NEOLC</name>
<keyword evidence="7" id="KW-1185">Reference proteome</keyword>
<comment type="subcellular location">
    <subcellularLocation>
        <location evidence="1">Membrane</location>
        <topology evidence="1">Multi-pass membrane protein</topology>
    </subcellularLocation>
</comment>
<dbReference type="InterPro" id="IPR036259">
    <property type="entry name" value="MFS_trans_sf"/>
</dbReference>
<sequence>MVNTLIASWRSYPMWLQWVASIAVMFKLFVCGLSLGWASPYIAQFLSGDSPFPATTEEVSWISSMFQLGRIPGAILAAIGVQYLGSKKVLIGNGLALLIFWILSIAAYSVPWLYVTRFICGASTEAVNICYPIYLGDISSPEIRGTVMVLAMNGLIIGSMVGLTIGPYVSMRVYAYVGLVPTVIFLAMMLLLPDSPYYLASKKKFEEAEKSILAYNRKAEVDKEVKSINAFVAETQSMKFRDRLRELNLPCNRNATMNLVWFTFFAQFTGANPISVYLETISTRAMLTVISASSMPLVTTGLGVLGGWLVTLFADKWQRTVMWVISNGGAGLCMTAMGLHFYLLNIGVDPNSLQWLFILSMGISGLFYSVGTTPVPHILLGELFGARIRTLAVCICCSFGGIFGFLSIYSYQYLIDIVDEAYVYWIVAVVALLAVIYGVVMMPPTKGKSLTEIQTELIRK</sequence>
<keyword evidence="3 5" id="KW-1133">Transmembrane helix</keyword>
<dbReference type="RefSeq" id="XP_015511536.2">
    <property type="nucleotide sequence ID" value="XM_015656050.2"/>
</dbReference>
<dbReference type="InterPro" id="IPR005828">
    <property type="entry name" value="MFS_sugar_transport-like"/>
</dbReference>
<feature type="transmembrane region" description="Helical" evidence="5">
    <location>
        <begin position="321"/>
        <end position="343"/>
    </location>
</feature>
<dbReference type="SUPFAM" id="SSF103473">
    <property type="entry name" value="MFS general substrate transporter"/>
    <property type="match status" value="1"/>
</dbReference>
<evidence type="ECO:0000256" key="4">
    <source>
        <dbReference type="ARBA" id="ARBA00023136"/>
    </source>
</evidence>
<dbReference type="InterPro" id="IPR020846">
    <property type="entry name" value="MFS_dom"/>
</dbReference>
<feature type="transmembrane region" description="Helical" evidence="5">
    <location>
        <begin position="90"/>
        <end position="108"/>
    </location>
</feature>
<protein>
    <submittedName>
        <fullName evidence="8">Facilitated trehalose transporter Tret1</fullName>
    </submittedName>
</protein>
<evidence type="ECO:0000259" key="6">
    <source>
        <dbReference type="PROSITE" id="PS50850"/>
    </source>
</evidence>
<feature type="transmembrane region" description="Helical" evidence="5">
    <location>
        <begin position="391"/>
        <end position="410"/>
    </location>
</feature>
<dbReference type="InterPro" id="IPR050549">
    <property type="entry name" value="MFS_Trehalose_Transporter"/>
</dbReference>
<feature type="transmembrane region" description="Helical" evidence="5">
    <location>
        <begin position="422"/>
        <end position="440"/>
    </location>
</feature>
<dbReference type="Proteomes" id="UP000829291">
    <property type="component" value="Chromosome 4"/>
</dbReference>
<dbReference type="GeneID" id="107218231"/>
<keyword evidence="2 5" id="KW-0812">Transmembrane</keyword>
<feature type="transmembrane region" description="Helical" evidence="5">
    <location>
        <begin position="259"/>
        <end position="278"/>
    </location>
</feature>
<dbReference type="Gene3D" id="1.20.1250.20">
    <property type="entry name" value="MFS general substrate transporter like domains"/>
    <property type="match status" value="1"/>
</dbReference>
<dbReference type="Pfam" id="PF00083">
    <property type="entry name" value="Sugar_tr"/>
    <property type="match status" value="1"/>
</dbReference>
<reference evidence="8" key="1">
    <citation type="submission" date="2025-08" db="UniProtKB">
        <authorList>
            <consortium name="RefSeq"/>
        </authorList>
    </citation>
    <scope>IDENTIFICATION</scope>
    <source>
        <tissue evidence="8">Thorax and Abdomen</tissue>
    </source>
</reference>
<evidence type="ECO:0000256" key="5">
    <source>
        <dbReference type="SAM" id="Phobius"/>
    </source>
</evidence>
<organism evidence="8">
    <name type="scientific">Neodiprion lecontei</name>
    <name type="common">Redheaded pine sawfly</name>
    <dbReference type="NCBI Taxonomy" id="441921"/>
    <lineage>
        <taxon>Eukaryota</taxon>
        <taxon>Metazoa</taxon>
        <taxon>Ecdysozoa</taxon>
        <taxon>Arthropoda</taxon>
        <taxon>Hexapoda</taxon>
        <taxon>Insecta</taxon>
        <taxon>Pterygota</taxon>
        <taxon>Neoptera</taxon>
        <taxon>Endopterygota</taxon>
        <taxon>Hymenoptera</taxon>
        <taxon>Tenthredinoidea</taxon>
        <taxon>Diprionidae</taxon>
        <taxon>Diprioninae</taxon>
        <taxon>Neodiprion</taxon>
    </lineage>
</organism>
<dbReference type="GO" id="GO:0022857">
    <property type="term" value="F:transmembrane transporter activity"/>
    <property type="evidence" value="ECO:0007669"/>
    <property type="project" value="InterPro"/>
</dbReference>
<evidence type="ECO:0000313" key="8">
    <source>
        <dbReference type="RefSeq" id="XP_015511536.2"/>
    </source>
</evidence>
<proteinExistence type="predicted"/>
<evidence type="ECO:0000256" key="2">
    <source>
        <dbReference type="ARBA" id="ARBA00022692"/>
    </source>
</evidence>
<keyword evidence="4 5" id="KW-0472">Membrane</keyword>
<feature type="transmembrane region" description="Helical" evidence="5">
    <location>
        <begin position="147"/>
        <end position="167"/>
    </location>
</feature>
<evidence type="ECO:0000256" key="3">
    <source>
        <dbReference type="ARBA" id="ARBA00022989"/>
    </source>
</evidence>
<feature type="transmembrane region" description="Helical" evidence="5">
    <location>
        <begin position="173"/>
        <end position="192"/>
    </location>
</feature>
<dbReference type="KEGG" id="nlo:107218231"/>
<dbReference type="GO" id="GO:0005886">
    <property type="term" value="C:plasma membrane"/>
    <property type="evidence" value="ECO:0007669"/>
    <property type="project" value="UniProtKB-SubCell"/>
</dbReference>
<gene>
    <name evidence="8" type="primary">LOC107218231</name>
</gene>
<feature type="transmembrane region" description="Helical" evidence="5">
    <location>
        <begin position="290"/>
        <end position="314"/>
    </location>
</feature>
<dbReference type="PROSITE" id="PS50850">
    <property type="entry name" value="MFS"/>
    <property type="match status" value="1"/>
</dbReference>
<dbReference type="PANTHER" id="PTHR48021">
    <property type="match status" value="1"/>
</dbReference>
<feature type="domain" description="Major facilitator superfamily (MFS) profile" evidence="6">
    <location>
        <begin position="16"/>
        <end position="446"/>
    </location>
</feature>
<feature type="transmembrane region" description="Helical" evidence="5">
    <location>
        <begin position="355"/>
        <end position="379"/>
    </location>
</feature>
<dbReference type="PANTHER" id="PTHR48021:SF1">
    <property type="entry name" value="GH07001P-RELATED"/>
    <property type="match status" value="1"/>
</dbReference>